<dbReference type="PANTHER" id="PTHR43085:SF54">
    <property type="entry name" value="PUTATIVE-RELATED"/>
    <property type="match status" value="1"/>
</dbReference>
<evidence type="ECO:0000256" key="2">
    <source>
        <dbReference type="ARBA" id="ARBA00022679"/>
    </source>
</evidence>
<dbReference type="CDD" id="cd01167">
    <property type="entry name" value="bac_FRK"/>
    <property type="match status" value="1"/>
</dbReference>
<keyword evidence="2" id="KW-0808">Transferase</keyword>
<dbReference type="Pfam" id="PF00294">
    <property type="entry name" value="PfkB"/>
    <property type="match status" value="1"/>
</dbReference>
<proteinExistence type="inferred from homology"/>
<organism evidence="5 6">
    <name type="scientific">Gemella morbillorum</name>
    <dbReference type="NCBI Taxonomy" id="29391"/>
    <lineage>
        <taxon>Bacteria</taxon>
        <taxon>Bacillati</taxon>
        <taxon>Bacillota</taxon>
        <taxon>Bacilli</taxon>
        <taxon>Bacillales</taxon>
        <taxon>Gemellaceae</taxon>
        <taxon>Gemella</taxon>
    </lineage>
</organism>
<dbReference type="AlphaFoldDB" id="A0AAP9HC03"/>
<dbReference type="InterPro" id="IPR029056">
    <property type="entry name" value="Ribokinase-like"/>
</dbReference>
<comment type="similarity">
    <text evidence="1">Belongs to the carbohydrate kinase PfkB family.</text>
</comment>
<dbReference type="InterPro" id="IPR050306">
    <property type="entry name" value="PfkB_Carbo_kinase"/>
</dbReference>
<keyword evidence="6" id="KW-1185">Reference proteome</keyword>
<dbReference type="GO" id="GO:0016301">
    <property type="term" value="F:kinase activity"/>
    <property type="evidence" value="ECO:0007669"/>
    <property type="project" value="UniProtKB-KW"/>
</dbReference>
<dbReference type="InterPro" id="IPR011611">
    <property type="entry name" value="PfkB_dom"/>
</dbReference>
<gene>
    <name evidence="5" type="ORF">FOC49_02380</name>
</gene>
<name>A0AAP9HC03_9BACL</name>
<dbReference type="RefSeq" id="WP_004633117.1">
    <property type="nucleotide sequence ID" value="NZ_CP046314.1"/>
</dbReference>
<dbReference type="SUPFAM" id="SSF53613">
    <property type="entry name" value="Ribokinase-like"/>
    <property type="match status" value="1"/>
</dbReference>
<protein>
    <submittedName>
        <fullName evidence="5">Carbohydrate kinase</fullName>
    </submittedName>
</protein>
<dbReference type="Gene3D" id="3.40.1190.20">
    <property type="match status" value="1"/>
</dbReference>
<evidence type="ECO:0000256" key="1">
    <source>
        <dbReference type="ARBA" id="ARBA00010688"/>
    </source>
</evidence>
<accession>A0AAP9HC03</accession>
<keyword evidence="3 5" id="KW-0418">Kinase</keyword>
<evidence type="ECO:0000313" key="6">
    <source>
        <dbReference type="Proteomes" id="UP000425411"/>
    </source>
</evidence>
<sequence length="312" mass="34433">MAVLCIGEMLIDFIGEGVGTIDTVKSFKKEAGGCVANVACVTQKLGHKSYLLTSLGQDGFGDFLENTLKKEDVDCKYVSRKGDSFTPLAFVSLDETGDRSFSFYFKGSSALRISKEDVEKVDLSEINAIHFASIAIQEESKDSHHLLLKKAKEAGVLISFDVNLRFNLWDDHKVYLETIKEFLPYVDVIKVADNELEFLTGTTDINVALEKDFKHLKVVLYTKGEHGAEVYYKDKKVVTTTPDIKAVDTTGAGDAFAGSFLSKLLNQKNIDDISTEELAEMSAFATNYASLTTTKTGAISSYLTEEEYKALI</sequence>
<dbReference type="Proteomes" id="UP000425411">
    <property type="component" value="Chromosome"/>
</dbReference>
<feature type="domain" description="Carbohydrate kinase PfkB" evidence="4">
    <location>
        <begin position="3"/>
        <end position="302"/>
    </location>
</feature>
<evidence type="ECO:0000256" key="3">
    <source>
        <dbReference type="ARBA" id="ARBA00022777"/>
    </source>
</evidence>
<evidence type="ECO:0000313" key="5">
    <source>
        <dbReference type="EMBL" id="QGS08808.1"/>
    </source>
</evidence>
<reference evidence="5 6" key="1">
    <citation type="submission" date="2019-11" db="EMBL/GenBank/DDBJ databases">
        <title>FDA dAtabase for Regulatory Grade micrObial Sequences (FDA-ARGOS): Supporting development and validation of Infectious Disease Dx tests.</title>
        <authorList>
            <person name="Turner S."/>
            <person name="Byrd R."/>
            <person name="Tallon L."/>
            <person name="Sadzewicz L."/>
            <person name="Vavikolanu K."/>
            <person name="Mehta A."/>
            <person name="Aluvathingal J."/>
            <person name="Nadendla S."/>
            <person name="Myers T."/>
            <person name="Yan Y."/>
            <person name="Sichtig H."/>
        </authorList>
    </citation>
    <scope>NUCLEOTIDE SEQUENCE [LARGE SCALE GENOMIC DNA]</scope>
    <source>
        <strain evidence="5 6">FDAARGOS_741</strain>
    </source>
</reference>
<dbReference type="EMBL" id="CP046314">
    <property type="protein sequence ID" value="QGS08808.1"/>
    <property type="molecule type" value="Genomic_DNA"/>
</dbReference>
<dbReference type="PANTHER" id="PTHR43085">
    <property type="entry name" value="HEXOKINASE FAMILY MEMBER"/>
    <property type="match status" value="1"/>
</dbReference>
<evidence type="ECO:0000259" key="4">
    <source>
        <dbReference type="Pfam" id="PF00294"/>
    </source>
</evidence>